<feature type="transmembrane region" description="Helical" evidence="1">
    <location>
        <begin position="266"/>
        <end position="286"/>
    </location>
</feature>
<dbReference type="AlphaFoldDB" id="A0A370X8S4"/>
<dbReference type="Proteomes" id="UP000254258">
    <property type="component" value="Unassembled WGS sequence"/>
</dbReference>
<feature type="domain" description="DUF6311" evidence="3">
    <location>
        <begin position="413"/>
        <end position="515"/>
    </location>
</feature>
<feature type="transmembrane region" description="Helical" evidence="1">
    <location>
        <begin position="101"/>
        <end position="118"/>
    </location>
</feature>
<evidence type="ECO:0000259" key="3">
    <source>
        <dbReference type="Pfam" id="PF25853"/>
    </source>
</evidence>
<feature type="transmembrane region" description="Helical" evidence="1">
    <location>
        <begin position="153"/>
        <end position="174"/>
    </location>
</feature>
<dbReference type="EMBL" id="QRBE01000001">
    <property type="protein sequence ID" value="RDS84671.1"/>
    <property type="molecule type" value="Genomic_DNA"/>
</dbReference>
<keyword evidence="5" id="KW-1185">Reference proteome</keyword>
<evidence type="ECO:0008006" key="6">
    <source>
        <dbReference type="Google" id="ProtNLM"/>
    </source>
</evidence>
<evidence type="ECO:0000256" key="1">
    <source>
        <dbReference type="SAM" id="Phobius"/>
    </source>
</evidence>
<dbReference type="InterPro" id="IPR046278">
    <property type="entry name" value="DUF6311"/>
</dbReference>
<comment type="caution">
    <text evidence="4">The sequence shown here is derived from an EMBL/GenBank/DDBJ whole genome shotgun (WGS) entry which is preliminary data.</text>
</comment>
<feature type="domain" description="DUF6311" evidence="2">
    <location>
        <begin position="2"/>
        <end position="386"/>
    </location>
</feature>
<proteinExistence type="predicted"/>
<keyword evidence="1" id="KW-1133">Transmembrane helix</keyword>
<evidence type="ECO:0000259" key="2">
    <source>
        <dbReference type="Pfam" id="PF19830"/>
    </source>
</evidence>
<feature type="transmembrane region" description="Helical" evidence="1">
    <location>
        <begin position="298"/>
        <end position="325"/>
    </location>
</feature>
<feature type="transmembrane region" description="Helical" evidence="1">
    <location>
        <begin position="204"/>
        <end position="223"/>
    </location>
</feature>
<keyword evidence="1" id="KW-0812">Transmembrane</keyword>
<feature type="transmembrane region" description="Helical" evidence="1">
    <location>
        <begin position="124"/>
        <end position="141"/>
    </location>
</feature>
<name>A0A370X8S4_9GAMM</name>
<feature type="transmembrane region" description="Helical" evidence="1">
    <location>
        <begin position="345"/>
        <end position="363"/>
    </location>
</feature>
<keyword evidence="1" id="KW-0472">Membrane</keyword>
<organism evidence="4 5">
    <name type="scientific">Dyella monticola</name>
    <dbReference type="NCBI Taxonomy" id="1927958"/>
    <lineage>
        <taxon>Bacteria</taxon>
        <taxon>Pseudomonadati</taxon>
        <taxon>Pseudomonadota</taxon>
        <taxon>Gammaproteobacteria</taxon>
        <taxon>Lysobacterales</taxon>
        <taxon>Rhodanobacteraceae</taxon>
        <taxon>Dyella</taxon>
    </lineage>
</organism>
<accession>A0A370X8S4</accession>
<reference evidence="4 5" key="1">
    <citation type="submission" date="2018-07" db="EMBL/GenBank/DDBJ databases">
        <title>Dyella monticola sp. nov. and Dyella psychrodurans sp. nov. isolated from monsoon evergreen broad-leaved forest soil of Dinghu Mountain, China.</title>
        <authorList>
            <person name="Gao Z."/>
            <person name="Qiu L."/>
        </authorList>
    </citation>
    <scope>NUCLEOTIDE SEQUENCE [LARGE SCALE GENOMIC DNA]</scope>
    <source>
        <strain evidence="4 5">4G-K06</strain>
    </source>
</reference>
<dbReference type="Pfam" id="PF25853">
    <property type="entry name" value="DUF6311_C"/>
    <property type="match status" value="1"/>
</dbReference>
<sequence>MLQPGNVRWLTHGDLAQSYLGWAFYRHAPWSWPLGSNPLYGAGLHTSIYYSDSIPLLAMVFKPLASWLPVPFQYFGLWVLACFVLQAWFAWRLLGLATCDALVKLLGVLFFVFAPPMLVRLAGHMALVGHWVVLAAIYLCLRTDRKRQTIGWTVLLAVAMMVHAYLFAIAAAIWVADVVHGYRTMLLAAPGVWASRLKTVLSQIWPVIVVALLAAWLAGLFMVSGHGTQAEGFGYYKMNVLAPINGDGWSTLGLNFPQAAGEYEGFNYFGAGGLAIMLSAAVISLMRRSAPRSLRLPVSLIVMAVLLAVTAITCNIGIGALQWHMPLPQKWWDALSRIPLQSTGRLFWVAYYVALLAALYVLLQVCSLRWQKVVLVCAAILQCVDIGSGLSSLHAMLSARAHDQAAWGLRGAFWDEAGQRYTMLSVLPLSKRNDWEQLAFYANSHRMGMDGVQLARIDMDGFLVRYNAGQQALLSDQLSERTLYVLDDREVAVARKAIPAQRAALFQLDGKNVLAPGWTSPLPAPAIDMRSTTSALSFELPFKSDFAPDGAGRLLLGRGWNATGEGLMSLSDAATVFVPSGDDAQRTLHVELDLHRANRGKSMAMGFEAWFEGKRIARCSMANSGCSSWRFDVPSAANDEYFRRIELRPDTPKAKLRIALDGVVVQ</sequence>
<feature type="transmembrane region" description="Helical" evidence="1">
    <location>
        <begin position="72"/>
        <end position="94"/>
    </location>
</feature>
<evidence type="ECO:0000313" key="5">
    <source>
        <dbReference type="Proteomes" id="UP000254258"/>
    </source>
</evidence>
<protein>
    <recommendedName>
        <fullName evidence="6">YfhO family protein</fullName>
    </recommendedName>
</protein>
<dbReference type="Pfam" id="PF19830">
    <property type="entry name" value="DUF6311"/>
    <property type="match status" value="1"/>
</dbReference>
<dbReference type="InterPro" id="IPR058671">
    <property type="entry name" value="DUF6311_C"/>
</dbReference>
<feature type="transmembrane region" description="Helical" evidence="1">
    <location>
        <begin position="180"/>
        <end position="197"/>
    </location>
</feature>
<evidence type="ECO:0000313" key="4">
    <source>
        <dbReference type="EMBL" id="RDS84671.1"/>
    </source>
</evidence>
<gene>
    <name evidence="4" type="ORF">DWU98_01505</name>
</gene>